<proteinExistence type="predicted"/>
<evidence type="ECO:0008006" key="3">
    <source>
        <dbReference type="Google" id="ProtNLM"/>
    </source>
</evidence>
<gene>
    <name evidence="1" type="ORF">HMPREF9733_01211</name>
</gene>
<dbReference type="RefSeq" id="WP_010694949.1">
    <property type="nucleotide sequence ID" value="NZ_KB442453.1"/>
</dbReference>
<protein>
    <recommendedName>
        <fullName evidence="3">Bacterial repeat domain-containing protein</fullName>
    </recommendedName>
</protein>
<accession>M2BSZ7</accession>
<dbReference type="PATRIC" id="fig|999437.3.peg.1237"/>
<sequence>MIKLNLNKSSAASSGRLCVLKRAAALIIAALLLAAVLLFTGCPHKPADNSGGGGSTGGGGGGSHPAVQKYAITFDVEGGNGTLKAKAGGVQISSGDKVEQGKTVTFTAIPLANHKVKMWKLDGALIAGNMSSYYTHTVTKAADIKVSFEALPAGQASYTVLHYQERTVGGYPEEPEDTETLHGAAGANAAYTPKTYEGFTYKPALTVQTSSTIQADSSTVIKLYYERKTVNVTFKLAGGNVGGNTSDIVKTGKYGTALIVSEPVKTGATFNGWEPALPSQALFPAADMTYTAQWQASYSGVVSIKYDSSTIKVFARNSADKWQVIPSGSEVAAGKKLLFGAVNLPSGQQVDKWKVNTKELNGNIYTVNAGDAADEGGQKVITVTYTTKPAEPITVRFDESKIQIDKGDHISVHNGDTVYEGDWLLLRATNIPPGHLVDKWKINTIESYSGEYKVNAADAIDEGGQKVIEITYTTKPAVSVTVRFNESEIEVRNGAAPYPMHTETIVPERSRLSFIAKNLPAGLQVDKWKVNAKELKYPWYMVNALDAIDEGGQKIIRVTYTTRPAVPVTVLFDESTIRVYNSTSHNEIHNGDAVYKGDILSFVAISIPEGQQIDKWKVNTKVLEWSGYEVDAGDAIDEGGQKVIRVTYTTKPGINPIIVKFDPTLVHVFDRMSSMGLQSGQTVYEGAKLDFRIHSSISGTINKWFVNAKGLENYQPYTVNPSDAVYENGQKVIRIRFTVENPKTLTVQFNSSEVECKVFDGTAATPVSSGYQGPAYTYVILKAIIPSGKQVKYWKVNGNIIYTSTGAAWLEGQANPAFATPEGLINISVIFE</sequence>
<comment type="caution">
    <text evidence="1">The sequence shown here is derived from an EMBL/GenBank/DDBJ whole genome shotgun (WGS) entry which is preliminary data.</text>
</comment>
<evidence type="ECO:0000313" key="1">
    <source>
        <dbReference type="EMBL" id="EMB25149.1"/>
    </source>
</evidence>
<name>M2BSZ7_TREDN</name>
<dbReference type="HOGENOM" id="CLU_340951_0_0_12"/>
<dbReference type="Gene3D" id="2.60.40.4270">
    <property type="entry name" value="Listeria-Bacteroides repeat domain"/>
    <property type="match status" value="1"/>
</dbReference>
<dbReference type="Proteomes" id="UP000016183">
    <property type="component" value="Unassembled WGS sequence"/>
</dbReference>
<dbReference type="InterPro" id="IPR042229">
    <property type="entry name" value="Listeria/Bacterioides_rpt_sf"/>
</dbReference>
<dbReference type="AlphaFoldDB" id="M2BSZ7"/>
<reference evidence="1 2" key="1">
    <citation type="submission" date="2012-01" db="EMBL/GenBank/DDBJ databases">
        <title>The Genome Sequence of Treponema denticola SP33.</title>
        <authorList>
            <consortium name="The Broad Institute Genome Sequencing Platform"/>
            <person name="Earl A."/>
            <person name="Ward D."/>
            <person name="Feldgarden M."/>
            <person name="Gevers D."/>
            <person name="Blanton J.M."/>
            <person name="Fenno C.J."/>
            <person name="Baranova O.V."/>
            <person name="Mathney J."/>
            <person name="Dewhirst F.E."/>
            <person name="Izard J."/>
            <person name="Young S.K."/>
            <person name="Zeng Q."/>
            <person name="Gargeya S."/>
            <person name="Fitzgerald M."/>
            <person name="Haas B."/>
            <person name="Abouelleil A."/>
            <person name="Alvarado L."/>
            <person name="Arachchi H.M."/>
            <person name="Berlin A."/>
            <person name="Chapman S.B."/>
            <person name="Gearin G."/>
            <person name="Goldberg J."/>
            <person name="Griggs A."/>
            <person name="Gujja S."/>
            <person name="Hansen M."/>
            <person name="Heiman D."/>
            <person name="Howarth C."/>
            <person name="Larimer J."/>
            <person name="Lui A."/>
            <person name="MacDonald P.J.P."/>
            <person name="McCowen C."/>
            <person name="Montmayeur A."/>
            <person name="Murphy C."/>
            <person name="Neiman D."/>
            <person name="Pearson M."/>
            <person name="Priest M."/>
            <person name="Roberts A."/>
            <person name="Saif S."/>
            <person name="Shea T."/>
            <person name="Sisk P."/>
            <person name="Stolte C."/>
            <person name="Sykes S."/>
            <person name="Wortman J."/>
            <person name="Nusbaum C."/>
            <person name="Birren B."/>
        </authorList>
    </citation>
    <scope>NUCLEOTIDE SEQUENCE [LARGE SCALE GENOMIC DNA]</scope>
    <source>
        <strain evidence="1 2">SP33</strain>
    </source>
</reference>
<dbReference type="EMBL" id="AGDZ01000019">
    <property type="protein sequence ID" value="EMB25149.1"/>
    <property type="molecule type" value="Genomic_DNA"/>
</dbReference>
<organism evidence="1 2">
    <name type="scientific">Treponema denticola SP33</name>
    <dbReference type="NCBI Taxonomy" id="999437"/>
    <lineage>
        <taxon>Bacteria</taxon>
        <taxon>Pseudomonadati</taxon>
        <taxon>Spirochaetota</taxon>
        <taxon>Spirochaetia</taxon>
        <taxon>Spirochaetales</taxon>
        <taxon>Treponemataceae</taxon>
        <taxon>Treponema</taxon>
    </lineage>
</organism>
<evidence type="ECO:0000313" key="2">
    <source>
        <dbReference type="Proteomes" id="UP000016183"/>
    </source>
</evidence>